<gene>
    <name evidence="6" type="ORF">SteCoe_423</name>
</gene>
<dbReference type="SUPFAM" id="SSF50978">
    <property type="entry name" value="WD40 repeat-like"/>
    <property type="match status" value="3"/>
</dbReference>
<dbReference type="PRINTS" id="PR00320">
    <property type="entry name" value="GPROTEINBRPT"/>
</dbReference>
<dbReference type="Proteomes" id="UP000187209">
    <property type="component" value="Unassembled WGS sequence"/>
</dbReference>
<evidence type="ECO:0000256" key="4">
    <source>
        <dbReference type="SAM" id="Coils"/>
    </source>
</evidence>
<dbReference type="Gene3D" id="2.130.10.10">
    <property type="entry name" value="YVTN repeat-like/Quinoprotein amine dehydrogenase"/>
    <property type="match status" value="5"/>
</dbReference>
<dbReference type="PROSITE" id="PS00678">
    <property type="entry name" value="WD_REPEATS_1"/>
    <property type="match status" value="5"/>
</dbReference>
<evidence type="ECO:0000256" key="3">
    <source>
        <dbReference type="PROSITE-ProRule" id="PRU00221"/>
    </source>
</evidence>
<evidence type="ECO:0000256" key="2">
    <source>
        <dbReference type="ARBA" id="ARBA00022737"/>
    </source>
</evidence>
<dbReference type="OrthoDB" id="295882at2759"/>
<comment type="caution">
    <text evidence="6">The sequence shown here is derived from an EMBL/GenBank/DDBJ whole genome shotgun (WGS) entry which is preliminary data.</text>
</comment>
<keyword evidence="4" id="KW-0175">Coiled coil</keyword>
<evidence type="ECO:0000256" key="1">
    <source>
        <dbReference type="ARBA" id="ARBA00022574"/>
    </source>
</evidence>
<dbReference type="InterPro" id="IPR001680">
    <property type="entry name" value="WD40_rpt"/>
</dbReference>
<feature type="repeat" description="WD" evidence="3">
    <location>
        <begin position="664"/>
        <end position="695"/>
    </location>
</feature>
<feature type="repeat" description="WD" evidence="3">
    <location>
        <begin position="249"/>
        <end position="290"/>
    </location>
</feature>
<accession>A0A1R2D499</accession>
<evidence type="ECO:0000313" key="7">
    <source>
        <dbReference type="Proteomes" id="UP000187209"/>
    </source>
</evidence>
<feature type="transmembrane region" description="Helical" evidence="5">
    <location>
        <begin position="1005"/>
        <end position="1027"/>
    </location>
</feature>
<dbReference type="SMART" id="SM00320">
    <property type="entry name" value="WD40"/>
    <property type="match status" value="14"/>
</dbReference>
<keyword evidence="5" id="KW-0812">Transmembrane</keyword>
<dbReference type="PROSITE" id="PS50082">
    <property type="entry name" value="WD_REPEATS_2"/>
    <property type="match status" value="8"/>
</dbReference>
<proteinExistence type="predicted"/>
<dbReference type="Pfam" id="PF00400">
    <property type="entry name" value="WD40"/>
    <property type="match status" value="8"/>
</dbReference>
<dbReference type="InterPro" id="IPR019775">
    <property type="entry name" value="WD40_repeat_CS"/>
</dbReference>
<keyword evidence="5" id="KW-1133">Transmembrane helix</keyword>
<evidence type="ECO:0000256" key="5">
    <source>
        <dbReference type="SAM" id="Phobius"/>
    </source>
</evidence>
<name>A0A1R2D499_9CILI</name>
<dbReference type="CDD" id="cd00200">
    <property type="entry name" value="WD40"/>
    <property type="match status" value="2"/>
</dbReference>
<organism evidence="6 7">
    <name type="scientific">Stentor coeruleus</name>
    <dbReference type="NCBI Taxonomy" id="5963"/>
    <lineage>
        <taxon>Eukaryota</taxon>
        <taxon>Sar</taxon>
        <taxon>Alveolata</taxon>
        <taxon>Ciliophora</taxon>
        <taxon>Postciliodesmatophora</taxon>
        <taxon>Heterotrichea</taxon>
        <taxon>Heterotrichida</taxon>
        <taxon>Stentoridae</taxon>
        <taxon>Stentor</taxon>
    </lineage>
</organism>
<feature type="transmembrane region" description="Helical" evidence="5">
    <location>
        <begin position="977"/>
        <end position="999"/>
    </location>
</feature>
<keyword evidence="2" id="KW-0677">Repeat</keyword>
<feature type="transmembrane region" description="Helical" evidence="5">
    <location>
        <begin position="1156"/>
        <end position="1178"/>
    </location>
</feature>
<keyword evidence="7" id="KW-1185">Reference proteome</keyword>
<feature type="repeat" description="WD" evidence="3">
    <location>
        <begin position="373"/>
        <end position="414"/>
    </location>
</feature>
<dbReference type="InterPro" id="IPR020472">
    <property type="entry name" value="WD40_PAC1"/>
</dbReference>
<feature type="repeat" description="WD" evidence="3">
    <location>
        <begin position="207"/>
        <end position="242"/>
    </location>
</feature>
<dbReference type="PANTHER" id="PTHR19848">
    <property type="entry name" value="WD40 REPEAT PROTEIN"/>
    <property type="match status" value="1"/>
</dbReference>
<keyword evidence="5" id="KW-0472">Membrane</keyword>
<feature type="transmembrane region" description="Helical" evidence="5">
    <location>
        <begin position="1064"/>
        <end position="1082"/>
    </location>
</feature>
<dbReference type="PANTHER" id="PTHR19848:SF8">
    <property type="entry name" value="F-BOX AND WD REPEAT DOMAIN CONTAINING 7"/>
    <property type="match status" value="1"/>
</dbReference>
<feature type="transmembrane region" description="Helical" evidence="5">
    <location>
        <begin position="1102"/>
        <end position="1122"/>
    </location>
</feature>
<dbReference type="InterPro" id="IPR015943">
    <property type="entry name" value="WD40/YVTN_repeat-like_dom_sf"/>
</dbReference>
<feature type="repeat" description="WD" evidence="3">
    <location>
        <begin position="82"/>
        <end position="123"/>
    </location>
</feature>
<dbReference type="EMBL" id="MPUH01000004">
    <property type="protein sequence ID" value="OMJ96041.1"/>
    <property type="molecule type" value="Genomic_DNA"/>
</dbReference>
<reference evidence="6 7" key="1">
    <citation type="submission" date="2016-11" db="EMBL/GenBank/DDBJ databases">
        <title>The macronuclear genome of Stentor coeruleus: a giant cell with tiny introns.</title>
        <authorList>
            <person name="Slabodnick M."/>
            <person name="Ruby J.G."/>
            <person name="Reiff S.B."/>
            <person name="Swart E.C."/>
            <person name="Gosai S."/>
            <person name="Prabakaran S."/>
            <person name="Witkowska E."/>
            <person name="Larue G.E."/>
            <person name="Fisher S."/>
            <person name="Freeman R.M."/>
            <person name="Gunawardena J."/>
            <person name="Chu W."/>
            <person name="Stover N.A."/>
            <person name="Gregory B.D."/>
            <person name="Nowacki M."/>
            <person name="Derisi J."/>
            <person name="Roy S.W."/>
            <person name="Marshall W.F."/>
            <person name="Sood P."/>
        </authorList>
    </citation>
    <scope>NUCLEOTIDE SEQUENCE [LARGE SCALE GENOMIC DNA]</scope>
    <source>
        <strain evidence="6">WM001</strain>
    </source>
</reference>
<dbReference type="InterPro" id="IPR036322">
    <property type="entry name" value="WD40_repeat_dom_sf"/>
</dbReference>
<protein>
    <submittedName>
        <fullName evidence="6">Uncharacterized protein</fullName>
    </submittedName>
</protein>
<evidence type="ECO:0000313" key="6">
    <source>
        <dbReference type="EMBL" id="OMJ96041.1"/>
    </source>
</evidence>
<feature type="repeat" description="WD" evidence="3">
    <location>
        <begin position="165"/>
        <end position="206"/>
    </location>
</feature>
<feature type="repeat" description="WD" evidence="3">
    <location>
        <begin position="415"/>
        <end position="448"/>
    </location>
</feature>
<keyword evidence="1 3" id="KW-0853">WD repeat</keyword>
<sequence length="1306" mass="151151">MSNISEECTITNIAETYEAPSLKSIINELTQSKSQICNYSYEHSAKIYMIAIPKDGTIAFAGCEDASILVINLSLLYLEQILNGHTKDIVGLKLSSDDKFLVSASYDGIIKFWDVASRKEQEFIDISPLIIETLAVSPCGKIVYIGCNDKNILVWEKYNKKVSYLISHTDFINSLSLFDNLNLLVSASKDYTVKLWNLNTRECQATFLGHTSWVTCLAISHKKKLAISGSEDMSVRVWNIENFKEQCCFKGHVSEIYCLAINQDETVLASGAQDHIINVWCLNTYVLLYTNTDHTTYISGLGFHNNKYLASCSHNQLIVHDIISYRKILSLEGHSSFINSVISIPRSKKIMTVGSDNLLKIWDLDDTVVKATLCGHKSYISCLGVSKDHQLIVSGSWDKNLIVWSVKEKKQKFVLQGHEHYISALFICNDSKRALSSSWDKTIRAWDLINGIQIACLTEHKQSIFNLIQDNNSKYAFSFCSENIVRCWSIKKLSQKYFIKFDKIVPNLIITKDDKYLITPCFDGSITFTNIKTGRVEYKWTYNSTIFNIVISDDYEIMCFTFQDGTLNVMNVNKNQMLGYTKVDVKFLGVLLLSADKKYVITPGNNTELSVINIRTFTEYCSFDCEADIKTIINTQNPNIIVTGDEKGLIKVWNIHEKCLEFTFYGHTADVVILFLDTNCNYLISGSRDFTVKIWLFKEIFNIISLKKDQRLSEEIFNTNNTDAKHNKYVIKPSNELQELGCIHHIYPSLIYNGFCQRLIKKLPPDRNDCRLLFPNCVNLNHIYSYLGQYEELDKALKLGCPVRRDSSGHSPLFYALKKDSKKCTDVLLQFMIELSKNNKKYQTYIQYNYALRDDLLDVIKFPSNLVFNYLETLFIAYQKNDIPNSLKSFKPPVLIATNHTKIYLEKFQMKYSNLKTLENQEYFVEFRITPMKIDLSHGTPQFFKFILSLSQVKNKKIFSSRLIKTVIDFKIKEFRLLILIITSILWLNLLFMILSMLIYPESFIINSCYAFINFLLALHEIIDLFYEGFYIYIKSWRNYLDTISLTISFIWVFNNLYPNFDGSIILGIMVLLNFIKGLNGFRAFDNTRYYIRLLVSASHDIFPFLFICAYSTLAFGALYSISIESDKSTFYLLWGASYELNLGVFENHHEFSLNYFYFMLATTTNIIMMLNLLISILGDSFQKFKIEAQEIDYKEKLCLITELECFYLILGKKKMKGFLQLCDVASQKEDEEKKFEKFVEFEGKMDEFSKNMQDRICDLEKEIKKNKEAYKSLENEIVKMRDENCKRSEELALKIDMIMKSLRIV</sequence>
<feature type="repeat" description="WD" evidence="3">
    <location>
        <begin position="331"/>
        <end position="372"/>
    </location>
</feature>
<feature type="coiled-coil region" evidence="4">
    <location>
        <begin position="1257"/>
        <end position="1284"/>
    </location>
</feature>
<dbReference type="PROSITE" id="PS50294">
    <property type="entry name" value="WD_REPEATS_REGION"/>
    <property type="match status" value="8"/>
</dbReference>